<accession>A0A4S2D9Q5</accession>
<evidence type="ECO:0000313" key="1">
    <source>
        <dbReference type="EMBL" id="TGY37982.1"/>
    </source>
</evidence>
<name>A0A4S2D9Q5_9MICO</name>
<dbReference type="EMBL" id="SRYO01000003">
    <property type="protein sequence ID" value="TGY37982.1"/>
    <property type="molecule type" value="Genomic_DNA"/>
</dbReference>
<dbReference type="AlphaFoldDB" id="A0A4S2D9Q5"/>
<protein>
    <recommendedName>
        <fullName evidence="3">Transposase DDE domain-containing protein</fullName>
    </recommendedName>
</protein>
<dbReference type="OrthoDB" id="4546548at2"/>
<comment type="caution">
    <text evidence="1">The sequence shown here is derived from an EMBL/GenBank/DDBJ whole genome shotgun (WGS) entry which is preliminary data.</text>
</comment>
<evidence type="ECO:0000313" key="2">
    <source>
        <dbReference type="Proteomes" id="UP000309893"/>
    </source>
</evidence>
<proteinExistence type="predicted"/>
<organism evidence="1 2">
    <name type="scientific">Microbacterium laevaniformans</name>
    <dbReference type="NCBI Taxonomy" id="36807"/>
    <lineage>
        <taxon>Bacteria</taxon>
        <taxon>Bacillati</taxon>
        <taxon>Actinomycetota</taxon>
        <taxon>Actinomycetes</taxon>
        <taxon>Micrococcales</taxon>
        <taxon>Microbacteriaceae</taxon>
        <taxon>Microbacterium</taxon>
    </lineage>
</organism>
<reference evidence="1 2" key="1">
    <citation type="submission" date="2019-04" db="EMBL/GenBank/DDBJ databases">
        <title>Microbes associate with the intestines of laboratory mice.</title>
        <authorList>
            <person name="Navarre W."/>
            <person name="Wong E."/>
            <person name="Huang K."/>
            <person name="Tropini C."/>
            <person name="Ng K."/>
            <person name="Yu B."/>
        </authorList>
    </citation>
    <scope>NUCLEOTIDE SEQUENCE [LARGE SCALE GENOMIC DNA]</scope>
    <source>
        <strain evidence="1 2">NM46_B2-13</strain>
    </source>
</reference>
<evidence type="ECO:0008006" key="3">
    <source>
        <dbReference type="Google" id="ProtNLM"/>
    </source>
</evidence>
<gene>
    <name evidence="1" type="ORF">E5344_06135</name>
</gene>
<dbReference type="Proteomes" id="UP000309893">
    <property type="component" value="Unassembled WGS sequence"/>
</dbReference>
<sequence>MACTTLAEAPADTSGASGVYVEGLTSASWHRRRTAGERYPQPDACPATALCRGSNVVERCFNELKQWRGIAMRSDKTARDYHAGLCLAATLHWLTTGVL</sequence>